<dbReference type="EMBL" id="FTOE01000002">
    <property type="protein sequence ID" value="SIS54766.1"/>
    <property type="molecule type" value="Genomic_DNA"/>
</dbReference>
<dbReference type="RefSeq" id="WP_076495947.1">
    <property type="nucleotide sequence ID" value="NZ_FTOE01000002.1"/>
</dbReference>
<proteinExistence type="predicted"/>
<sequence length="56" mass="6769">MIIIEFFRRLLSHLGLLQQRQRSRRQLLRLEQHALKDIGISRADAILEAEKPFWKE</sequence>
<evidence type="ECO:0000259" key="1">
    <source>
        <dbReference type="Pfam" id="PF06568"/>
    </source>
</evidence>
<dbReference type="Proteomes" id="UP000185999">
    <property type="component" value="Unassembled WGS sequence"/>
</dbReference>
<evidence type="ECO:0000313" key="2">
    <source>
        <dbReference type="EMBL" id="SIS54766.1"/>
    </source>
</evidence>
<accession>A0A1N7JZU6</accession>
<organism evidence="2 3">
    <name type="scientific">Neptunomonas antarctica</name>
    <dbReference type="NCBI Taxonomy" id="619304"/>
    <lineage>
        <taxon>Bacteria</taxon>
        <taxon>Pseudomonadati</taxon>
        <taxon>Pseudomonadota</taxon>
        <taxon>Gammaproteobacteria</taxon>
        <taxon>Oceanospirillales</taxon>
        <taxon>Oceanospirillaceae</taxon>
        <taxon>Neptunomonas</taxon>
    </lineage>
</organism>
<reference evidence="3" key="1">
    <citation type="submission" date="2017-01" db="EMBL/GenBank/DDBJ databases">
        <authorList>
            <person name="Varghese N."/>
            <person name="Submissions S."/>
        </authorList>
    </citation>
    <scope>NUCLEOTIDE SEQUENCE [LARGE SCALE GENOMIC DNA]</scope>
    <source>
        <strain evidence="3">DSM 22306</strain>
    </source>
</reference>
<gene>
    <name evidence="2" type="ORF">SAMN05421760_102103</name>
</gene>
<dbReference type="Pfam" id="PF06568">
    <property type="entry name" value="YjiS-like"/>
    <property type="match status" value="1"/>
</dbReference>
<evidence type="ECO:0000313" key="3">
    <source>
        <dbReference type="Proteomes" id="UP000185999"/>
    </source>
</evidence>
<dbReference type="STRING" id="619304.SAMN05421760_102103"/>
<name>A0A1N7JZU6_9GAMM</name>
<dbReference type="InterPro" id="IPR009506">
    <property type="entry name" value="YjiS-like"/>
</dbReference>
<keyword evidence="3" id="KW-1185">Reference proteome</keyword>
<feature type="domain" description="YjiS-like" evidence="1">
    <location>
        <begin position="11"/>
        <end position="45"/>
    </location>
</feature>
<dbReference type="AlphaFoldDB" id="A0A1N7JZU6"/>
<protein>
    <submittedName>
        <fullName evidence="2">Uncharacterized conserved protein YjiS, DUF1127 family</fullName>
    </submittedName>
</protein>